<proteinExistence type="predicted"/>
<dbReference type="RefSeq" id="WP_385951347.1">
    <property type="nucleotide sequence ID" value="NZ_JBHSUB010000013.1"/>
</dbReference>
<accession>A0ABW1W1C3</accession>
<dbReference type="Proteomes" id="UP001596230">
    <property type="component" value="Unassembled WGS sequence"/>
</dbReference>
<feature type="domain" description="N-acetyltransferase" evidence="1">
    <location>
        <begin position="12"/>
        <end position="152"/>
    </location>
</feature>
<dbReference type="Gene3D" id="3.40.630.30">
    <property type="match status" value="1"/>
</dbReference>
<dbReference type="Pfam" id="PF13508">
    <property type="entry name" value="Acetyltransf_7"/>
    <property type="match status" value="1"/>
</dbReference>
<dbReference type="InterPro" id="IPR052729">
    <property type="entry name" value="Acyl/Acetyltrans_Enzymes"/>
</dbReference>
<reference evidence="3" key="1">
    <citation type="journal article" date="2019" name="Int. J. Syst. Evol. Microbiol.">
        <title>The Global Catalogue of Microorganisms (GCM) 10K type strain sequencing project: providing services to taxonomists for standard genome sequencing and annotation.</title>
        <authorList>
            <consortium name="The Broad Institute Genomics Platform"/>
            <consortium name="The Broad Institute Genome Sequencing Center for Infectious Disease"/>
            <person name="Wu L."/>
            <person name="Ma J."/>
        </authorList>
    </citation>
    <scope>NUCLEOTIDE SEQUENCE [LARGE SCALE GENOMIC DNA]</scope>
    <source>
        <strain evidence="3">CGMCC 1.18518</strain>
    </source>
</reference>
<dbReference type="SUPFAM" id="SSF55729">
    <property type="entry name" value="Acyl-CoA N-acyltransferases (Nat)"/>
    <property type="match status" value="1"/>
</dbReference>
<dbReference type="GO" id="GO:0016746">
    <property type="term" value="F:acyltransferase activity"/>
    <property type="evidence" value="ECO:0007669"/>
    <property type="project" value="UniProtKB-KW"/>
</dbReference>
<keyword evidence="2" id="KW-0808">Transferase</keyword>
<evidence type="ECO:0000259" key="1">
    <source>
        <dbReference type="PROSITE" id="PS51186"/>
    </source>
</evidence>
<dbReference type="PANTHER" id="PTHR47237">
    <property type="entry name" value="SLL0310 PROTEIN"/>
    <property type="match status" value="1"/>
</dbReference>
<dbReference type="CDD" id="cd04301">
    <property type="entry name" value="NAT_SF"/>
    <property type="match status" value="1"/>
</dbReference>
<evidence type="ECO:0000313" key="3">
    <source>
        <dbReference type="Proteomes" id="UP001596230"/>
    </source>
</evidence>
<comment type="caution">
    <text evidence="2">The sequence shown here is derived from an EMBL/GenBank/DDBJ whole genome shotgun (WGS) entry which is preliminary data.</text>
</comment>
<gene>
    <name evidence="2" type="ORF">ACFP9W_11800</name>
</gene>
<evidence type="ECO:0000313" key="2">
    <source>
        <dbReference type="EMBL" id="MFC6378750.1"/>
    </source>
</evidence>
<protein>
    <submittedName>
        <fullName evidence="2">GNAT family N-acetyltransferase</fullName>
        <ecNumber evidence="2">2.3.-.-</ecNumber>
    </submittedName>
</protein>
<dbReference type="InterPro" id="IPR000182">
    <property type="entry name" value="GNAT_dom"/>
</dbReference>
<dbReference type="PROSITE" id="PS51186">
    <property type="entry name" value="GNAT"/>
    <property type="match status" value="1"/>
</dbReference>
<dbReference type="PANTHER" id="PTHR47237:SF2">
    <property type="entry name" value="BLL4206 PROTEIN"/>
    <property type="match status" value="1"/>
</dbReference>
<keyword evidence="3" id="KW-1185">Reference proteome</keyword>
<sequence length="161" mass="18137">MALVTTPDGDALHLRKMTSRDLPAAHRLSSRVGWSHRPEDWQFIFQSGQGWIAEIDGRVIGCALYWLWGESAATVGMVIVSPDWQGKRIGFLLMSKIMSCLEGYQVRLHATPMGKGLYQKFGFKDTGMITQYQINPLPQLQACAIPAPLSVRLAYRQIRYP</sequence>
<dbReference type="EC" id="2.3.-.-" evidence="2"/>
<keyword evidence="2" id="KW-0012">Acyltransferase</keyword>
<name>A0ABW1W1C3_9GAMM</name>
<organism evidence="2 3">
    <name type="scientific">Tatumella terrea</name>
    <dbReference type="NCBI Taxonomy" id="419007"/>
    <lineage>
        <taxon>Bacteria</taxon>
        <taxon>Pseudomonadati</taxon>
        <taxon>Pseudomonadota</taxon>
        <taxon>Gammaproteobacteria</taxon>
        <taxon>Enterobacterales</taxon>
        <taxon>Erwiniaceae</taxon>
        <taxon>Tatumella</taxon>
    </lineage>
</organism>
<dbReference type="InterPro" id="IPR016181">
    <property type="entry name" value="Acyl_CoA_acyltransferase"/>
</dbReference>
<dbReference type="EMBL" id="JBHSUB010000013">
    <property type="protein sequence ID" value="MFC6378750.1"/>
    <property type="molecule type" value="Genomic_DNA"/>
</dbReference>